<dbReference type="EMBL" id="JANEYF010003270">
    <property type="protein sequence ID" value="KAJ8937811.1"/>
    <property type="molecule type" value="Genomic_DNA"/>
</dbReference>
<evidence type="ECO:0000313" key="1">
    <source>
        <dbReference type="EMBL" id="KAJ8937811.1"/>
    </source>
</evidence>
<evidence type="ECO:0000313" key="2">
    <source>
        <dbReference type="Proteomes" id="UP001162156"/>
    </source>
</evidence>
<proteinExistence type="predicted"/>
<gene>
    <name evidence="1" type="ORF">NQ314_011717</name>
</gene>
<protein>
    <submittedName>
        <fullName evidence="1">Uncharacterized protein</fullName>
    </submittedName>
</protein>
<comment type="caution">
    <text evidence="1">The sequence shown here is derived from an EMBL/GenBank/DDBJ whole genome shotgun (WGS) entry which is preliminary data.</text>
</comment>
<dbReference type="Proteomes" id="UP001162156">
    <property type="component" value="Unassembled WGS sequence"/>
</dbReference>
<name>A0AAV8XGC0_9CUCU</name>
<organism evidence="1 2">
    <name type="scientific">Rhamnusium bicolor</name>
    <dbReference type="NCBI Taxonomy" id="1586634"/>
    <lineage>
        <taxon>Eukaryota</taxon>
        <taxon>Metazoa</taxon>
        <taxon>Ecdysozoa</taxon>
        <taxon>Arthropoda</taxon>
        <taxon>Hexapoda</taxon>
        <taxon>Insecta</taxon>
        <taxon>Pterygota</taxon>
        <taxon>Neoptera</taxon>
        <taxon>Endopterygota</taxon>
        <taxon>Coleoptera</taxon>
        <taxon>Polyphaga</taxon>
        <taxon>Cucujiformia</taxon>
        <taxon>Chrysomeloidea</taxon>
        <taxon>Cerambycidae</taxon>
        <taxon>Lepturinae</taxon>
        <taxon>Rhagiini</taxon>
        <taxon>Rhamnusium</taxon>
    </lineage>
</organism>
<dbReference type="AlphaFoldDB" id="A0AAV8XGC0"/>
<accession>A0AAV8XGC0</accession>
<keyword evidence="2" id="KW-1185">Reference proteome</keyword>
<reference evidence="1" key="1">
    <citation type="journal article" date="2023" name="Insect Mol. Biol.">
        <title>Genome sequencing provides insights into the evolution of gene families encoding plant cell wall-degrading enzymes in longhorned beetles.</title>
        <authorList>
            <person name="Shin N.R."/>
            <person name="Okamura Y."/>
            <person name="Kirsch R."/>
            <person name="Pauchet Y."/>
        </authorList>
    </citation>
    <scope>NUCLEOTIDE SEQUENCE</scope>
    <source>
        <strain evidence="1">RBIC_L_NR</strain>
    </source>
</reference>
<sequence>MKVSAKSFPHTNSSGLDSDKTFFEVEISEISYEVKTYLRYQQLFCLCPLSVANFPPPIE</sequence>